<evidence type="ECO:0000256" key="14">
    <source>
        <dbReference type="PIRSR" id="PIRSR001365-1"/>
    </source>
</evidence>
<dbReference type="HAMAP" id="MF_00418">
    <property type="entry name" value="DapA"/>
    <property type="match status" value="1"/>
</dbReference>
<evidence type="ECO:0000256" key="8">
    <source>
        <dbReference type="ARBA" id="ARBA00023154"/>
    </source>
</evidence>
<evidence type="ECO:0000256" key="13">
    <source>
        <dbReference type="PIRNR" id="PIRNR001365"/>
    </source>
</evidence>
<evidence type="ECO:0000256" key="7">
    <source>
        <dbReference type="ARBA" id="ARBA00022915"/>
    </source>
</evidence>
<keyword evidence="8 12" id="KW-0457">Lysine biosynthesis</keyword>
<evidence type="ECO:0000256" key="1">
    <source>
        <dbReference type="ARBA" id="ARBA00003294"/>
    </source>
</evidence>
<dbReference type="InterPro" id="IPR005263">
    <property type="entry name" value="DapA"/>
</dbReference>
<comment type="pathway">
    <text evidence="2 12">Amino-acid biosynthesis; L-lysine biosynthesis via DAP pathway; (S)-tetrahydrodipicolinate from L-aspartate: step 3/4.</text>
</comment>
<evidence type="ECO:0000256" key="12">
    <source>
        <dbReference type="HAMAP-Rule" id="MF_00418"/>
    </source>
</evidence>
<dbReference type="SMART" id="SM01130">
    <property type="entry name" value="DHDPS"/>
    <property type="match status" value="1"/>
</dbReference>
<feature type="binding site" evidence="12 15">
    <location>
        <position position="48"/>
    </location>
    <ligand>
        <name>pyruvate</name>
        <dbReference type="ChEBI" id="CHEBI:15361"/>
    </ligand>
</feature>
<keyword evidence="6 12" id="KW-0028">Amino-acid biosynthesis</keyword>
<proteinExistence type="inferred from homology"/>
<dbReference type="EC" id="4.3.3.7" evidence="4 12"/>
<dbReference type="InterPro" id="IPR013785">
    <property type="entry name" value="Aldolase_TIM"/>
</dbReference>
<evidence type="ECO:0000256" key="6">
    <source>
        <dbReference type="ARBA" id="ARBA00022605"/>
    </source>
</evidence>
<keyword evidence="9 12" id="KW-0456">Lyase</keyword>
<dbReference type="PANTHER" id="PTHR12128">
    <property type="entry name" value="DIHYDRODIPICOLINATE SYNTHASE"/>
    <property type="match status" value="1"/>
</dbReference>
<comment type="similarity">
    <text evidence="3 12 13">Belongs to the DapA family.</text>
</comment>
<comment type="subunit">
    <text evidence="12">Homotetramer; dimer of dimers.</text>
</comment>
<evidence type="ECO:0000313" key="16">
    <source>
        <dbReference type="EMBL" id="HIX07424.1"/>
    </source>
</evidence>
<sequence>MLNFFNGTATAMITPFTKDGKVNFEAFGRMIDFQIENGTDVLVILGTTGEPATMTEEEKISLMEYSVQKVAKRAKIVFGTGSNCTAHAVESSKLAQKMGADGLLAVTPYYNKCTQNGLYEYYKAIASAADLPIICYNVPPRTGVNILPATMKKIAEIDNIAGIKEACGNMEQIVTTARTIRGKCDLYSGDDHLNLPILAIGGAGLISVSSNILPKETKQLYNYVKEGNLAAANEIQDKMLPVIDNLFTEVNPIPAKAAADMIGLEGGIPRAPLTEMEPAHKEALRNALIAFGLDVTE</sequence>
<dbReference type="PANTHER" id="PTHR12128:SF66">
    <property type="entry name" value="4-HYDROXY-2-OXOGLUTARATE ALDOLASE, MITOCHONDRIAL"/>
    <property type="match status" value="1"/>
</dbReference>
<protein>
    <recommendedName>
        <fullName evidence="4 12">4-hydroxy-tetrahydrodipicolinate synthase</fullName>
        <shortName evidence="12">HTPA synthase</shortName>
        <ecNumber evidence="4 12">4.3.3.7</ecNumber>
    </recommendedName>
</protein>
<comment type="caution">
    <text evidence="16">The sequence shown here is derived from an EMBL/GenBank/DDBJ whole genome shotgun (WGS) entry which is preliminary data.</text>
</comment>
<evidence type="ECO:0000256" key="3">
    <source>
        <dbReference type="ARBA" id="ARBA00007592"/>
    </source>
</evidence>
<dbReference type="AlphaFoldDB" id="A0A9D1V7Y5"/>
<dbReference type="InterPro" id="IPR020625">
    <property type="entry name" value="Schiff_base-form_aldolases_AS"/>
</dbReference>
<evidence type="ECO:0000256" key="9">
    <source>
        <dbReference type="ARBA" id="ARBA00023239"/>
    </source>
</evidence>
<dbReference type="EMBL" id="DXFX01000040">
    <property type="protein sequence ID" value="HIX07424.1"/>
    <property type="molecule type" value="Genomic_DNA"/>
</dbReference>
<dbReference type="GO" id="GO:0009089">
    <property type="term" value="P:lysine biosynthetic process via diaminopimelate"/>
    <property type="evidence" value="ECO:0007669"/>
    <property type="project" value="UniProtKB-UniRule"/>
</dbReference>
<dbReference type="PROSITE" id="PS00666">
    <property type="entry name" value="DHDPS_2"/>
    <property type="match status" value="1"/>
</dbReference>
<feature type="active site" description="Proton donor/acceptor" evidence="12 14">
    <location>
        <position position="136"/>
    </location>
</feature>
<dbReference type="CDD" id="cd00950">
    <property type="entry name" value="DHDPS"/>
    <property type="match status" value="1"/>
</dbReference>
<evidence type="ECO:0000256" key="5">
    <source>
        <dbReference type="ARBA" id="ARBA00022490"/>
    </source>
</evidence>
<dbReference type="Gene3D" id="3.20.20.70">
    <property type="entry name" value="Aldolase class I"/>
    <property type="match status" value="1"/>
</dbReference>
<keyword evidence="5 12" id="KW-0963">Cytoplasm</keyword>
<dbReference type="NCBIfam" id="TIGR00674">
    <property type="entry name" value="dapA"/>
    <property type="match status" value="1"/>
</dbReference>
<dbReference type="GO" id="GO:0008840">
    <property type="term" value="F:4-hydroxy-tetrahydrodipicolinate synthase activity"/>
    <property type="evidence" value="ECO:0007669"/>
    <property type="project" value="UniProtKB-UniRule"/>
</dbReference>
<dbReference type="Pfam" id="PF00701">
    <property type="entry name" value="DHDPS"/>
    <property type="match status" value="1"/>
</dbReference>
<feature type="active site" description="Schiff-base intermediate with substrate" evidence="12 14">
    <location>
        <position position="164"/>
    </location>
</feature>
<evidence type="ECO:0000256" key="15">
    <source>
        <dbReference type="PIRSR" id="PIRSR001365-2"/>
    </source>
</evidence>
<dbReference type="InterPro" id="IPR002220">
    <property type="entry name" value="DapA-like"/>
</dbReference>
<dbReference type="PIRSF" id="PIRSF001365">
    <property type="entry name" value="DHDPS"/>
    <property type="match status" value="1"/>
</dbReference>
<reference evidence="16" key="2">
    <citation type="submission" date="2021-04" db="EMBL/GenBank/DDBJ databases">
        <authorList>
            <person name="Gilroy R."/>
        </authorList>
    </citation>
    <scope>NUCLEOTIDE SEQUENCE</scope>
    <source>
        <strain evidence="16">811</strain>
    </source>
</reference>
<accession>A0A9D1V7Y5</accession>
<comment type="function">
    <text evidence="1 12">Catalyzes the condensation of (S)-aspartate-beta-semialdehyde [(S)-ASA] and pyruvate to 4-hydroxy-tetrahydrodipicolinate (HTPA).</text>
</comment>
<comment type="subcellular location">
    <subcellularLocation>
        <location evidence="12">Cytoplasm</location>
    </subcellularLocation>
</comment>
<evidence type="ECO:0000256" key="10">
    <source>
        <dbReference type="ARBA" id="ARBA00023270"/>
    </source>
</evidence>
<dbReference type="PRINTS" id="PR00146">
    <property type="entry name" value="DHPICSNTHASE"/>
</dbReference>
<dbReference type="SUPFAM" id="SSF51569">
    <property type="entry name" value="Aldolase"/>
    <property type="match status" value="1"/>
</dbReference>
<reference evidence="16" key="1">
    <citation type="journal article" date="2021" name="PeerJ">
        <title>Extensive microbial diversity within the chicken gut microbiome revealed by metagenomics and culture.</title>
        <authorList>
            <person name="Gilroy R."/>
            <person name="Ravi A."/>
            <person name="Getino M."/>
            <person name="Pursley I."/>
            <person name="Horton D.L."/>
            <person name="Alikhan N.F."/>
            <person name="Baker D."/>
            <person name="Gharbi K."/>
            <person name="Hall N."/>
            <person name="Watson M."/>
            <person name="Adriaenssens E.M."/>
            <person name="Foster-Nyarko E."/>
            <person name="Jarju S."/>
            <person name="Secka A."/>
            <person name="Antonio M."/>
            <person name="Oren A."/>
            <person name="Chaudhuri R.R."/>
            <person name="La Ragione R."/>
            <person name="Hildebrand F."/>
            <person name="Pallen M.J."/>
        </authorList>
    </citation>
    <scope>NUCLEOTIDE SEQUENCE</scope>
    <source>
        <strain evidence="16">811</strain>
    </source>
</reference>
<feature type="site" description="Part of a proton relay during catalysis" evidence="12">
    <location>
        <position position="110"/>
    </location>
</feature>
<dbReference type="GO" id="GO:0019877">
    <property type="term" value="P:diaminopimelate biosynthetic process"/>
    <property type="evidence" value="ECO:0007669"/>
    <property type="project" value="UniProtKB-UniRule"/>
</dbReference>
<feature type="site" description="Part of a proton relay during catalysis" evidence="12">
    <location>
        <position position="47"/>
    </location>
</feature>
<organism evidence="16 17">
    <name type="scientific">Candidatus Borkfalkia faecipullorum</name>
    <dbReference type="NCBI Taxonomy" id="2838510"/>
    <lineage>
        <taxon>Bacteria</taxon>
        <taxon>Bacillati</taxon>
        <taxon>Bacillota</taxon>
        <taxon>Clostridia</taxon>
        <taxon>Christensenellales</taxon>
        <taxon>Christensenellaceae</taxon>
        <taxon>Candidatus Borkfalkia</taxon>
    </lineage>
</organism>
<dbReference type="Proteomes" id="UP000824204">
    <property type="component" value="Unassembled WGS sequence"/>
</dbReference>
<gene>
    <name evidence="12 16" type="primary">dapA</name>
    <name evidence="16" type="ORF">H9741_03060</name>
</gene>
<dbReference type="GO" id="GO:0005829">
    <property type="term" value="C:cytosol"/>
    <property type="evidence" value="ECO:0007669"/>
    <property type="project" value="TreeGrafter"/>
</dbReference>
<keyword evidence="10 12" id="KW-0704">Schiff base</keyword>
<evidence type="ECO:0000256" key="4">
    <source>
        <dbReference type="ARBA" id="ARBA00012086"/>
    </source>
</evidence>
<evidence type="ECO:0000256" key="11">
    <source>
        <dbReference type="ARBA" id="ARBA00047836"/>
    </source>
</evidence>
<comment type="catalytic activity">
    <reaction evidence="11 12">
        <text>L-aspartate 4-semialdehyde + pyruvate = (2S,4S)-4-hydroxy-2,3,4,5-tetrahydrodipicolinate + H2O + H(+)</text>
        <dbReference type="Rhea" id="RHEA:34171"/>
        <dbReference type="ChEBI" id="CHEBI:15361"/>
        <dbReference type="ChEBI" id="CHEBI:15377"/>
        <dbReference type="ChEBI" id="CHEBI:15378"/>
        <dbReference type="ChEBI" id="CHEBI:67139"/>
        <dbReference type="ChEBI" id="CHEBI:537519"/>
        <dbReference type="EC" id="4.3.3.7"/>
    </reaction>
</comment>
<comment type="caution">
    <text evidence="12">Was originally thought to be a dihydrodipicolinate synthase (DHDPS), catalyzing the condensation of (S)-aspartate-beta-semialdehyde [(S)-ASA] and pyruvate to dihydrodipicolinate (DHDP). However, it was shown in E.coli that the product of the enzymatic reaction is not dihydrodipicolinate but in fact (4S)-4-hydroxy-2,3,4,5-tetrahydro-(2S)-dipicolinic acid (HTPA), and that the consecutive dehydration reaction leading to DHDP is not spontaneous but catalyzed by DapB.</text>
</comment>
<keyword evidence="7 12" id="KW-0220">Diaminopimelate biosynthesis</keyword>
<evidence type="ECO:0000256" key="2">
    <source>
        <dbReference type="ARBA" id="ARBA00005120"/>
    </source>
</evidence>
<evidence type="ECO:0000313" key="17">
    <source>
        <dbReference type="Proteomes" id="UP000824204"/>
    </source>
</evidence>
<feature type="binding site" evidence="12 15">
    <location>
        <position position="206"/>
    </location>
    <ligand>
        <name>pyruvate</name>
        <dbReference type="ChEBI" id="CHEBI:15361"/>
    </ligand>
</feature>
<name>A0A9D1V7Y5_9FIRM</name>